<gene>
    <name evidence="1" type="ORF">CR513_18494</name>
</gene>
<dbReference type="AlphaFoldDB" id="A0A371H6Y5"/>
<comment type="caution">
    <text evidence="1">The sequence shown here is derived from an EMBL/GenBank/DDBJ whole genome shotgun (WGS) entry which is preliminary data.</text>
</comment>
<dbReference type="EMBL" id="QJKJ01003429">
    <property type="protein sequence ID" value="RDX98572.1"/>
    <property type="molecule type" value="Genomic_DNA"/>
</dbReference>
<evidence type="ECO:0000313" key="2">
    <source>
        <dbReference type="Proteomes" id="UP000257109"/>
    </source>
</evidence>
<feature type="non-terminal residue" evidence="1">
    <location>
        <position position="1"/>
    </location>
</feature>
<accession>A0A371H6Y5</accession>
<reference evidence="1" key="1">
    <citation type="submission" date="2018-05" db="EMBL/GenBank/DDBJ databases">
        <title>Draft genome of Mucuna pruriens seed.</title>
        <authorList>
            <person name="Nnadi N.E."/>
            <person name="Vos R."/>
            <person name="Hasami M.H."/>
            <person name="Devisetty U.K."/>
            <person name="Aguiy J.C."/>
        </authorList>
    </citation>
    <scope>NUCLEOTIDE SEQUENCE [LARGE SCALE GENOMIC DNA]</scope>
    <source>
        <strain evidence="1">JCA_2017</strain>
    </source>
</reference>
<evidence type="ECO:0000313" key="1">
    <source>
        <dbReference type="EMBL" id="RDX98572.1"/>
    </source>
</evidence>
<name>A0A371H6Y5_MUCPR</name>
<protein>
    <submittedName>
        <fullName evidence="1">Uncharacterized protein</fullName>
    </submittedName>
</protein>
<sequence>MSFLSSFTIPLLRFGVKLERTLVSVNAQMLRPSISSPKIASFLHILQIKRQSSTTHSHFLDLYLFLFPQPLRLCTPASSVQGFLVFPMKSAGGDSNKAESVSTPHWSSSSGSVNPIPSRKGLGFDELVEQSGPGLNSRAVGSALMVLFLGWLRKETVLF</sequence>
<dbReference type="Proteomes" id="UP000257109">
    <property type="component" value="Unassembled WGS sequence"/>
</dbReference>
<keyword evidence="2" id="KW-1185">Reference proteome</keyword>
<proteinExistence type="predicted"/>
<organism evidence="1 2">
    <name type="scientific">Mucuna pruriens</name>
    <name type="common">Velvet bean</name>
    <name type="synonym">Dolichos pruriens</name>
    <dbReference type="NCBI Taxonomy" id="157652"/>
    <lineage>
        <taxon>Eukaryota</taxon>
        <taxon>Viridiplantae</taxon>
        <taxon>Streptophyta</taxon>
        <taxon>Embryophyta</taxon>
        <taxon>Tracheophyta</taxon>
        <taxon>Spermatophyta</taxon>
        <taxon>Magnoliopsida</taxon>
        <taxon>eudicotyledons</taxon>
        <taxon>Gunneridae</taxon>
        <taxon>Pentapetalae</taxon>
        <taxon>rosids</taxon>
        <taxon>fabids</taxon>
        <taxon>Fabales</taxon>
        <taxon>Fabaceae</taxon>
        <taxon>Papilionoideae</taxon>
        <taxon>50 kb inversion clade</taxon>
        <taxon>NPAAA clade</taxon>
        <taxon>indigoferoid/millettioid clade</taxon>
        <taxon>Phaseoleae</taxon>
        <taxon>Mucuna</taxon>
    </lineage>
</organism>